<sequence>VPNMPTLLNIRMRPLGIEEANPKSEVRNPKLQVSPNPFRNRTIIRYTIHDTRYRIQDASLKIYDVSGRMVKSFNLESCIMYHESVIFWDGTDDSGRKLPTGVYFIRLEGDEIRKTKKVILLN</sequence>
<dbReference type="InterPro" id="IPR025965">
    <property type="entry name" value="FlgD/Vpr_Ig-like"/>
</dbReference>
<name>A0A7C6AFJ8_UNCW3</name>
<proteinExistence type="predicted"/>
<dbReference type="AlphaFoldDB" id="A0A7C6AFJ8"/>
<feature type="domain" description="FlgD/Vpr Ig-like" evidence="1">
    <location>
        <begin position="56"/>
        <end position="108"/>
    </location>
</feature>
<evidence type="ECO:0000259" key="1">
    <source>
        <dbReference type="Pfam" id="PF13860"/>
    </source>
</evidence>
<protein>
    <submittedName>
        <fullName evidence="2">T9SS type A sorting domain-containing protein</fullName>
    </submittedName>
</protein>
<dbReference type="Pfam" id="PF13860">
    <property type="entry name" value="FlgD_ig"/>
    <property type="match status" value="1"/>
</dbReference>
<gene>
    <name evidence="2" type="ORF">ENV70_04920</name>
</gene>
<comment type="caution">
    <text evidence="2">The sequence shown here is derived from an EMBL/GenBank/DDBJ whole genome shotgun (WGS) entry which is preliminary data.</text>
</comment>
<feature type="non-terminal residue" evidence="2">
    <location>
        <position position="1"/>
    </location>
</feature>
<reference evidence="2" key="1">
    <citation type="journal article" date="2020" name="mSystems">
        <title>Genome- and Community-Level Interaction Insights into Carbon Utilization and Element Cycling Functions of Hydrothermarchaeota in Hydrothermal Sediment.</title>
        <authorList>
            <person name="Zhou Z."/>
            <person name="Liu Y."/>
            <person name="Xu W."/>
            <person name="Pan J."/>
            <person name="Luo Z.H."/>
            <person name="Li M."/>
        </authorList>
    </citation>
    <scope>NUCLEOTIDE SEQUENCE [LARGE SCALE GENOMIC DNA]</scope>
    <source>
        <strain evidence="2">SpSt-783</strain>
    </source>
</reference>
<dbReference type="EMBL" id="DTHJ01000103">
    <property type="protein sequence ID" value="HHS62937.1"/>
    <property type="molecule type" value="Genomic_DNA"/>
</dbReference>
<accession>A0A7C6AFJ8</accession>
<organism evidence="2">
    <name type="scientific">candidate division WOR-3 bacterium</name>
    <dbReference type="NCBI Taxonomy" id="2052148"/>
    <lineage>
        <taxon>Bacteria</taxon>
        <taxon>Bacteria division WOR-3</taxon>
    </lineage>
</organism>
<dbReference type="Gene3D" id="2.60.40.4070">
    <property type="match status" value="1"/>
</dbReference>
<evidence type="ECO:0000313" key="2">
    <source>
        <dbReference type="EMBL" id="HHS62937.1"/>
    </source>
</evidence>